<evidence type="ECO:0000256" key="2">
    <source>
        <dbReference type="ARBA" id="ARBA00022741"/>
    </source>
</evidence>
<protein>
    <recommendedName>
        <fullName evidence="1">non-specific serine/threonine protein kinase</fullName>
        <ecNumber evidence="1">2.7.11.1</ecNumber>
    </recommendedName>
</protein>
<dbReference type="FunFam" id="1.10.510.10:FF:000571">
    <property type="entry name" value="Maternal embryonic leucine zipper kinase"/>
    <property type="match status" value="1"/>
</dbReference>
<dbReference type="GO" id="GO:0005737">
    <property type="term" value="C:cytoplasm"/>
    <property type="evidence" value="ECO:0007669"/>
    <property type="project" value="TreeGrafter"/>
</dbReference>
<dbReference type="AlphaFoldDB" id="M3K7B8"/>
<dbReference type="InterPro" id="IPR011009">
    <property type="entry name" value="Kinase-like_dom_sf"/>
</dbReference>
<sequence>MKSLSTPLSDSPFLNQSKPGSRDDSYQKSINKEATLSKYKETEQYEDIEGFENLEELSFSKFSNISGGSVILKNEPDHDPLSSPFAKKIQQDLNIELTRDQSRPYFPSVHPIYELETNDENSNSPFIDNNNNHHHCKPNENHSKCIMHNKMRLATKQNENYFKPSFPYNDFQSTPKHQRASSFKISVTPAQKLEDKNLSKNALGDFKLGPLVGNGAFASVYRAINLKTNKVIAIKQIRLEPGQDVATLMGEIDLLKILNHPNIVKYHGFIKTHDSLNVLLEYCEGGSLRQLYKRLKKGLPESQIINYVRQILQGLNYLHEQGVVHRDVKAANVLLTENDHVKLADFGVATKVTSQHLSIVGTPNWMAPETVLGGEGICTASDIWSLGATIIELFTMNPPYHDFNPMAALHAIGTDEHPPLPKNISSFAKDFLLECFQKQSNLRISAKLLLQHKWLNPAATIKTSMSTLLKQPSTVFKSMKNYSEANDEDNWDKDFTEVKMLRFNNVKPTLIDLDADIGHDDFQRTVYSKKELLNKFTEEENDDSIGNNEFSTLHVNKLKFDSEDVEDSDPFLNIEIENFDTNELEVQSKMEYLVTRLSRKLEQAQAGQEDAISVLVKVTGRMLHLIKKYPVSHDTLIRDHGILSLLELLDSYQDISGQQQLWYHCLSILNYVFEDNLNSLENFCFLGGIPIVSRFRNSTYDIQVRLQVVRFVGILNTSEKALSMFVSCGGLRIVSKFVEGDLDLSPKFPLVGIESIHNILAKELSRSKSDLCRILSKHGVIFWLMVLLNQLIKNPKIPNYSQKDIQTAIDKIVDIIKYFSQSETRVRIFIGTTDLFKLMFNLFDSLSFSHQLVLLKFIKSMSCISEVLKHLYQAEILEFVVKLLKVFVPSKTNYKEMMNVLAPIVYNVLTLNYEKESEFINLGGLPYLKNLSMIDLPFRQFILPVICEFVHGNTKIRNELKKQGIVNIYLNLLLDTYWQSNALDSIYLWYKSDPQYIRLDSAIAIDCLVGGFLLPKVSNLESTLEIYLKLLTSNQDLTKNMSNMTVINNILMKLSLHDNKNPVILLSYLKVMKCLIKYLVSSKSSLGYKKPVKNSLQSLKSRSSSLLVEGVATEILQLIG</sequence>
<dbReference type="STRING" id="1245528.M3K7B8"/>
<dbReference type="SUPFAM" id="SSF56112">
    <property type="entry name" value="Protein kinase-like (PK-like)"/>
    <property type="match status" value="1"/>
</dbReference>
<dbReference type="eggNOG" id="KOG0198">
    <property type="taxonomic scope" value="Eukaryota"/>
</dbReference>
<dbReference type="GO" id="GO:0005524">
    <property type="term" value="F:ATP binding"/>
    <property type="evidence" value="ECO:0007669"/>
    <property type="project" value="UniProtKB-UniRule"/>
</dbReference>
<evidence type="ECO:0000256" key="5">
    <source>
        <dbReference type="SAM" id="MobiDB-lite"/>
    </source>
</evidence>
<dbReference type="InterPro" id="IPR008271">
    <property type="entry name" value="Ser/Thr_kinase_AS"/>
</dbReference>
<feature type="binding site" evidence="4">
    <location>
        <position position="235"/>
    </location>
    <ligand>
        <name>ATP</name>
        <dbReference type="ChEBI" id="CHEBI:30616"/>
    </ligand>
</feature>
<evidence type="ECO:0000313" key="8">
    <source>
        <dbReference type="Proteomes" id="UP000011777"/>
    </source>
</evidence>
<name>M3K7B8_CANMX</name>
<dbReference type="HOGENOM" id="CLU_001872_2_1_1"/>
<dbReference type="SUPFAM" id="SSF48371">
    <property type="entry name" value="ARM repeat"/>
    <property type="match status" value="1"/>
</dbReference>
<dbReference type="PANTHER" id="PTHR48012">
    <property type="entry name" value="STERILE20-LIKE KINASE, ISOFORM B-RELATED"/>
    <property type="match status" value="1"/>
</dbReference>
<dbReference type="GO" id="GO:0030447">
    <property type="term" value="P:filamentous growth"/>
    <property type="evidence" value="ECO:0007669"/>
    <property type="project" value="UniProtKB-ARBA"/>
</dbReference>
<feature type="compositionally biased region" description="Polar residues" evidence="5">
    <location>
        <begin position="1"/>
        <end position="19"/>
    </location>
</feature>
<keyword evidence="7" id="KW-0131">Cell cycle</keyword>
<dbReference type="Gene3D" id="1.25.10.10">
    <property type="entry name" value="Leucine-rich Repeat Variant"/>
    <property type="match status" value="1"/>
</dbReference>
<evidence type="ECO:0000313" key="7">
    <source>
        <dbReference type="EMBL" id="EMG50749.1"/>
    </source>
</evidence>
<dbReference type="InterPro" id="IPR050629">
    <property type="entry name" value="STE20/SPS1-PAK"/>
</dbReference>
<gene>
    <name evidence="7" type="ORF">G210_1236</name>
</gene>
<dbReference type="PROSITE" id="PS00108">
    <property type="entry name" value="PROTEIN_KINASE_ST"/>
    <property type="match status" value="1"/>
</dbReference>
<dbReference type="InterPro" id="IPR011989">
    <property type="entry name" value="ARM-like"/>
</dbReference>
<dbReference type="SMART" id="SM00220">
    <property type="entry name" value="S_TKc"/>
    <property type="match status" value="1"/>
</dbReference>
<feature type="domain" description="Protein kinase" evidence="6">
    <location>
        <begin position="206"/>
        <end position="455"/>
    </location>
</feature>
<dbReference type="InterPro" id="IPR017441">
    <property type="entry name" value="Protein_kinase_ATP_BS"/>
</dbReference>
<dbReference type="PROSITE" id="PS50011">
    <property type="entry name" value="PROTEIN_KINASE_DOM"/>
    <property type="match status" value="1"/>
</dbReference>
<keyword evidence="3 4" id="KW-0067">ATP-binding</keyword>
<evidence type="ECO:0000256" key="4">
    <source>
        <dbReference type="PROSITE-ProRule" id="PRU10141"/>
    </source>
</evidence>
<dbReference type="Gene3D" id="1.10.510.10">
    <property type="entry name" value="Transferase(Phosphotransferase) domain 1"/>
    <property type="match status" value="1"/>
</dbReference>
<comment type="caution">
    <text evidence="7">The sequence shown here is derived from an EMBL/GenBank/DDBJ whole genome shotgun (WGS) entry which is preliminary data.</text>
</comment>
<dbReference type="Proteomes" id="UP000011777">
    <property type="component" value="Unassembled WGS sequence"/>
</dbReference>
<proteinExistence type="predicted"/>
<keyword evidence="2 4" id="KW-0547">Nucleotide-binding</keyword>
<dbReference type="GO" id="GO:0051301">
    <property type="term" value="P:cell division"/>
    <property type="evidence" value="ECO:0007669"/>
    <property type="project" value="UniProtKB-KW"/>
</dbReference>
<dbReference type="OrthoDB" id="8693905at2759"/>
<organism evidence="7 8">
    <name type="scientific">Candida maltosa (strain Xu316)</name>
    <name type="common">Yeast</name>
    <dbReference type="NCBI Taxonomy" id="1245528"/>
    <lineage>
        <taxon>Eukaryota</taxon>
        <taxon>Fungi</taxon>
        <taxon>Dikarya</taxon>
        <taxon>Ascomycota</taxon>
        <taxon>Saccharomycotina</taxon>
        <taxon>Pichiomycetes</taxon>
        <taxon>Debaryomycetaceae</taxon>
        <taxon>Candida/Lodderomyces clade</taxon>
        <taxon>Candida</taxon>
    </lineage>
</organism>
<evidence type="ECO:0000259" key="6">
    <source>
        <dbReference type="PROSITE" id="PS50011"/>
    </source>
</evidence>
<dbReference type="InterPro" id="IPR000719">
    <property type="entry name" value="Prot_kinase_dom"/>
</dbReference>
<evidence type="ECO:0000256" key="1">
    <source>
        <dbReference type="ARBA" id="ARBA00012513"/>
    </source>
</evidence>
<dbReference type="EC" id="2.7.11.1" evidence="1"/>
<keyword evidence="7" id="KW-0132">Cell division</keyword>
<dbReference type="InterPro" id="IPR016024">
    <property type="entry name" value="ARM-type_fold"/>
</dbReference>
<dbReference type="PANTHER" id="PTHR48012:SF26">
    <property type="entry name" value="SERINE_THREONINE-PROTEIN KINASE DDB_G0283821-RELATED"/>
    <property type="match status" value="1"/>
</dbReference>
<reference evidence="7 8" key="1">
    <citation type="submission" date="2013-02" db="EMBL/GenBank/DDBJ databases">
        <title>Genome sequence of Candida maltosa Xu316, a potential industrial strain for xylitol and ethanol production.</title>
        <authorList>
            <person name="Yu J."/>
            <person name="Wang Q."/>
            <person name="Geng X."/>
            <person name="Bao W."/>
            <person name="He P."/>
            <person name="Cai J."/>
        </authorList>
    </citation>
    <scope>NUCLEOTIDE SEQUENCE [LARGE SCALE GENOMIC DNA]</scope>
    <source>
        <strain evidence="8">Xu316</strain>
    </source>
</reference>
<dbReference type="CDD" id="cd06627">
    <property type="entry name" value="STKc_Cdc7_like"/>
    <property type="match status" value="1"/>
</dbReference>
<dbReference type="EMBL" id="AOGT01000132">
    <property type="protein sequence ID" value="EMG50749.1"/>
    <property type="molecule type" value="Genomic_DNA"/>
</dbReference>
<evidence type="ECO:0000256" key="3">
    <source>
        <dbReference type="ARBA" id="ARBA00022840"/>
    </source>
</evidence>
<accession>M3K7B8</accession>
<feature type="region of interest" description="Disordered" evidence="5">
    <location>
        <begin position="1"/>
        <end position="30"/>
    </location>
</feature>
<dbReference type="PROSITE" id="PS00107">
    <property type="entry name" value="PROTEIN_KINASE_ATP"/>
    <property type="match status" value="1"/>
</dbReference>
<keyword evidence="8" id="KW-1185">Reference proteome</keyword>
<dbReference type="Pfam" id="PF00069">
    <property type="entry name" value="Pkinase"/>
    <property type="match status" value="1"/>
</dbReference>
<dbReference type="OMA" id="HDLNPMA"/>
<dbReference type="GO" id="GO:0004674">
    <property type="term" value="F:protein serine/threonine kinase activity"/>
    <property type="evidence" value="ECO:0007669"/>
    <property type="project" value="UniProtKB-EC"/>
</dbReference>